<evidence type="ECO:0000313" key="2">
    <source>
        <dbReference type="Proteomes" id="UP001359559"/>
    </source>
</evidence>
<dbReference type="Proteomes" id="UP001359559">
    <property type="component" value="Unassembled WGS sequence"/>
</dbReference>
<gene>
    <name evidence="1" type="ORF">RJT34_23363</name>
</gene>
<keyword evidence="2" id="KW-1185">Reference proteome</keyword>
<comment type="caution">
    <text evidence="1">The sequence shown here is derived from an EMBL/GenBank/DDBJ whole genome shotgun (WGS) entry which is preliminary data.</text>
</comment>
<name>A0AAN9IIC6_CLITE</name>
<dbReference type="EMBL" id="JAYKXN010000006">
    <property type="protein sequence ID" value="KAK7278335.1"/>
    <property type="molecule type" value="Genomic_DNA"/>
</dbReference>
<organism evidence="1 2">
    <name type="scientific">Clitoria ternatea</name>
    <name type="common">Butterfly pea</name>
    <dbReference type="NCBI Taxonomy" id="43366"/>
    <lineage>
        <taxon>Eukaryota</taxon>
        <taxon>Viridiplantae</taxon>
        <taxon>Streptophyta</taxon>
        <taxon>Embryophyta</taxon>
        <taxon>Tracheophyta</taxon>
        <taxon>Spermatophyta</taxon>
        <taxon>Magnoliopsida</taxon>
        <taxon>eudicotyledons</taxon>
        <taxon>Gunneridae</taxon>
        <taxon>Pentapetalae</taxon>
        <taxon>rosids</taxon>
        <taxon>fabids</taxon>
        <taxon>Fabales</taxon>
        <taxon>Fabaceae</taxon>
        <taxon>Papilionoideae</taxon>
        <taxon>50 kb inversion clade</taxon>
        <taxon>NPAAA clade</taxon>
        <taxon>indigoferoid/millettioid clade</taxon>
        <taxon>Phaseoleae</taxon>
        <taxon>Clitoria</taxon>
    </lineage>
</organism>
<accession>A0AAN9IIC6</accession>
<evidence type="ECO:0000313" key="1">
    <source>
        <dbReference type="EMBL" id="KAK7278335.1"/>
    </source>
</evidence>
<dbReference type="AlphaFoldDB" id="A0AAN9IIC6"/>
<reference evidence="1 2" key="1">
    <citation type="submission" date="2024-01" db="EMBL/GenBank/DDBJ databases">
        <title>The genomes of 5 underutilized Papilionoideae crops provide insights into root nodulation and disease resistance.</title>
        <authorList>
            <person name="Yuan L."/>
        </authorList>
    </citation>
    <scope>NUCLEOTIDE SEQUENCE [LARGE SCALE GENOMIC DNA]</scope>
    <source>
        <strain evidence="1">LY-2023</strain>
        <tissue evidence="1">Leaf</tissue>
    </source>
</reference>
<proteinExistence type="predicted"/>
<protein>
    <submittedName>
        <fullName evidence="1">Uncharacterized protein</fullName>
    </submittedName>
</protein>
<sequence length="134" mass="15552">MCLHIHAMLSLSLTKIMQRKMIYGVLPVEGFKLHKKVIVLYILGISEWVLQWLVHCFLVNGSSLVNSLIPALRFHSLRLLSCLQCQFVGLKLEYRNKSAFSTTTKRICVYINDISKVEIHYSKVDQILPEKQKY</sequence>